<comment type="similarity">
    <text evidence="2 8">Belongs to the Casparian strip membrane proteins (CASP) family.</text>
</comment>
<organism evidence="11 12">
    <name type="scientific">Thalictrum thalictroides</name>
    <name type="common">Rue-anemone</name>
    <name type="synonym">Anemone thalictroides</name>
    <dbReference type="NCBI Taxonomy" id="46969"/>
    <lineage>
        <taxon>Eukaryota</taxon>
        <taxon>Viridiplantae</taxon>
        <taxon>Streptophyta</taxon>
        <taxon>Embryophyta</taxon>
        <taxon>Tracheophyta</taxon>
        <taxon>Spermatophyta</taxon>
        <taxon>Magnoliopsida</taxon>
        <taxon>Ranunculales</taxon>
        <taxon>Ranunculaceae</taxon>
        <taxon>Thalictroideae</taxon>
        <taxon>Thalictrum</taxon>
    </lineage>
</organism>
<comment type="subunit">
    <text evidence="3 8">Homodimer and heterodimers.</text>
</comment>
<feature type="transmembrane region" description="Helical" evidence="8">
    <location>
        <begin position="39"/>
        <end position="59"/>
    </location>
</feature>
<sequence length="196" mass="22243">MQSPQYLRNGEAPQQQQQRLPPHFHSTVSVQKLRRFNTLILVFRFASFCFCLSSSIFMFTNSRGSHFPNWKDFQAFRYVLAANAIVTLYSFAQMGISVWEILTGSTVLPETLQVWFDFGHDQIFAYMLLSANAAGTTIAWTLNGQDTCTASNAFCIQSYLSIAFGFAGFLFLGFCCLLSGFRVVCFIIYGFRFLVL</sequence>
<evidence type="ECO:0000313" key="11">
    <source>
        <dbReference type="EMBL" id="KAF5195728.1"/>
    </source>
</evidence>
<evidence type="ECO:0000256" key="4">
    <source>
        <dbReference type="ARBA" id="ARBA00022475"/>
    </source>
</evidence>
<evidence type="ECO:0000256" key="6">
    <source>
        <dbReference type="ARBA" id="ARBA00022989"/>
    </source>
</evidence>
<dbReference type="Pfam" id="PF04535">
    <property type="entry name" value="CASP_dom"/>
    <property type="match status" value="1"/>
</dbReference>
<evidence type="ECO:0000256" key="9">
    <source>
        <dbReference type="SAM" id="MobiDB-lite"/>
    </source>
</evidence>
<reference evidence="11 12" key="1">
    <citation type="submission" date="2020-06" db="EMBL/GenBank/DDBJ databases">
        <title>Transcriptomic and genomic resources for Thalictrum thalictroides and T. hernandezii: Facilitating candidate gene discovery in an emerging model plant lineage.</title>
        <authorList>
            <person name="Arias T."/>
            <person name="Riano-Pachon D.M."/>
            <person name="Di Stilio V.S."/>
        </authorList>
    </citation>
    <scope>NUCLEOTIDE SEQUENCE [LARGE SCALE GENOMIC DNA]</scope>
    <source>
        <strain evidence="12">cv. WT478/WT964</strain>
        <tissue evidence="11">Leaves</tissue>
    </source>
</reference>
<evidence type="ECO:0000256" key="2">
    <source>
        <dbReference type="ARBA" id="ARBA00007651"/>
    </source>
</evidence>
<feature type="transmembrane region" description="Helical" evidence="8">
    <location>
        <begin position="123"/>
        <end position="142"/>
    </location>
</feature>
<comment type="caution">
    <text evidence="11">The sequence shown here is derived from an EMBL/GenBank/DDBJ whole genome shotgun (WGS) entry which is preliminary data.</text>
</comment>
<dbReference type="InterPro" id="IPR006702">
    <property type="entry name" value="CASP_dom"/>
</dbReference>
<keyword evidence="7 8" id="KW-0472">Membrane</keyword>
<name>A0A7J6WFT1_THATH</name>
<dbReference type="PANTHER" id="PTHR33573">
    <property type="entry name" value="CASP-LIKE PROTEIN 4A4"/>
    <property type="match status" value="1"/>
</dbReference>
<dbReference type="OrthoDB" id="1907587at2759"/>
<comment type="subcellular location">
    <subcellularLocation>
        <location evidence="1 8">Cell membrane</location>
        <topology evidence="1 8">Multi-pass membrane protein</topology>
    </subcellularLocation>
</comment>
<dbReference type="GO" id="GO:0005886">
    <property type="term" value="C:plasma membrane"/>
    <property type="evidence" value="ECO:0007669"/>
    <property type="project" value="UniProtKB-SubCell"/>
</dbReference>
<keyword evidence="4 8" id="KW-1003">Cell membrane</keyword>
<dbReference type="PANTHER" id="PTHR33573:SF56">
    <property type="entry name" value="CASP-LIKE PROTEIN 4C1"/>
    <property type="match status" value="1"/>
</dbReference>
<evidence type="ECO:0000256" key="7">
    <source>
        <dbReference type="ARBA" id="ARBA00023136"/>
    </source>
</evidence>
<keyword evidence="6 8" id="KW-1133">Transmembrane helix</keyword>
<feature type="domain" description="Casparian strip membrane protein" evidence="10">
    <location>
        <begin position="36"/>
        <end position="171"/>
    </location>
</feature>
<accession>A0A7J6WFT1</accession>
<feature type="compositionally biased region" description="Polar residues" evidence="9">
    <location>
        <begin position="1"/>
        <end position="19"/>
    </location>
</feature>
<protein>
    <recommendedName>
        <fullName evidence="8">CASP-like protein</fullName>
    </recommendedName>
</protein>
<proteinExistence type="inferred from homology"/>
<dbReference type="EMBL" id="JABWDY010016944">
    <property type="protein sequence ID" value="KAF5195728.1"/>
    <property type="molecule type" value="Genomic_DNA"/>
</dbReference>
<dbReference type="Proteomes" id="UP000554482">
    <property type="component" value="Unassembled WGS sequence"/>
</dbReference>
<evidence type="ECO:0000259" key="10">
    <source>
        <dbReference type="Pfam" id="PF04535"/>
    </source>
</evidence>
<evidence type="ECO:0000313" key="12">
    <source>
        <dbReference type="Proteomes" id="UP000554482"/>
    </source>
</evidence>
<keyword evidence="12" id="KW-1185">Reference proteome</keyword>
<evidence type="ECO:0000256" key="1">
    <source>
        <dbReference type="ARBA" id="ARBA00004651"/>
    </source>
</evidence>
<evidence type="ECO:0000256" key="8">
    <source>
        <dbReference type="RuleBase" id="RU361233"/>
    </source>
</evidence>
<feature type="transmembrane region" description="Helical" evidence="8">
    <location>
        <begin position="162"/>
        <end position="191"/>
    </location>
</feature>
<feature type="region of interest" description="Disordered" evidence="9">
    <location>
        <begin position="1"/>
        <end position="20"/>
    </location>
</feature>
<evidence type="ECO:0000256" key="3">
    <source>
        <dbReference type="ARBA" id="ARBA00011489"/>
    </source>
</evidence>
<keyword evidence="5 8" id="KW-0812">Transmembrane</keyword>
<gene>
    <name evidence="11" type="ORF">FRX31_014685</name>
</gene>
<feature type="transmembrane region" description="Helical" evidence="8">
    <location>
        <begin position="79"/>
        <end position="102"/>
    </location>
</feature>
<dbReference type="AlphaFoldDB" id="A0A7J6WFT1"/>
<evidence type="ECO:0000256" key="5">
    <source>
        <dbReference type="ARBA" id="ARBA00022692"/>
    </source>
</evidence>